<dbReference type="OrthoDB" id="288532at2"/>
<dbReference type="RefSeq" id="WP_124142765.1">
    <property type="nucleotide sequence ID" value="NZ_CAWOKI010000035.1"/>
</dbReference>
<feature type="repeat" description="TPR" evidence="3">
    <location>
        <begin position="266"/>
        <end position="299"/>
    </location>
</feature>
<sequence>MNIQIKLKEKLEIGEQLINLGKISEAIEQYSLALELQPNCTDALIALANIYEKNQELDKAINYQEQVVKLMPKNSDAKVKLGSLMLAVGKAEEAIYYYQQVIAINPEQPAEIYSQLGSALNKIGKAKESIVAYQKALNISEKKLSYFRKQLRKKEEQKVVGNVETTGKLAQKLMQEGNITEAIETYQQALIIPGEKPAWIYRELADAYQKNAQGEKIETLYREAISVNIQEPYFYLKLAQIYSQQNRLEEATYEYEQVLFLNPNHLAALNQLGGIKKKMQKYQEAETYYQRLAKLNPKNPGVRLELGDVLTKQKKWEEATKAYHQVIDLKHKLSEAYLGLANVLMLKGDSLQQQEKSSEAIASYNQALDIPTNIHIEKQIHSKLMSIYLKQGKLEEAELSYQKSIINRYLINHKLKIIYCPIPKNACTMFNTIMVEHSDYAQQYKESSQDIHEYIGRLEVEMRLTDPSYMQNPDYFKFVILRNPFKRLVSAYLNLIVKRAKPISFAYKLVMDVYRDLGMEPDIYKSITFSQFINYLANTDNDRLNAHWRPQYTFLCLGRFQFDYIGQFENLNRVKKDLNQKSQLKIPENIFEYKRTNYSNYKFENKLHKKHPDELRKLIKKVGGFPKYEVFYTPELEVMVREKYAEDIKIYEREFNQVVEF</sequence>
<feature type="repeat" description="TPR" evidence="3">
    <location>
        <begin position="110"/>
        <end position="143"/>
    </location>
</feature>
<dbReference type="Gene3D" id="1.25.40.10">
    <property type="entry name" value="Tetratricopeptide repeat domain"/>
    <property type="match status" value="5"/>
</dbReference>
<feature type="repeat" description="TPR" evidence="3">
    <location>
        <begin position="75"/>
        <end position="108"/>
    </location>
</feature>
<feature type="repeat" description="TPR" evidence="3">
    <location>
        <begin position="41"/>
        <end position="74"/>
    </location>
</feature>
<evidence type="ECO:0000256" key="3">
    <source>
        <dbReference type="PROSITE-ProRule" id="PRU00339"/>
    </source>
</evidence>
<feature type="repeat" description="TPR" evidence="3">
    <location>
        <begin position="232"/>
        <end position="265"/>
    </location>
</feature>
<dbReference type="InterPro" id="IPR011990">
    <property type="entry name" value="TPR-like_helical_dom_sf"/>
</dbReference>
<dbReference type="PANTHER" id="PTHR12558:SF13">
    <property type="entry name" value="CELL DIVISION CYCLE PROTEIN 27 HOMOLOG"/>
    <property type="match status" value="1"/>
</dbReference>
<comment type="caution">
    <text evidence="4">The sequence shown here is derived from an EMBL/GenBank/DDBJ whole genome shotgun (WGS) entry which is preliminary data.</text>
</comment>
<dbReference type="Pfam" id="PF13174">
    <property type="entry name" value="TPR_6"/>
    <property type="match status" value="1"/>
</dbReference>
<name>A0A3N6P1T8_9CYAN</name>
<dbReference type="Pfam" id="PF03567">
    <property type="entry name" value="Sulfotransfer_2"/>
    <property type="match status" value="1"/>
</dbReference>
<dbReference type="InterPro" id="IPR005331">
    <property type="entry name" value="Sulfotransferase"/>
</dbReference>
<evidence type="ECO:0000313" key="4">
    <source>
        <dbReference type="EMBL" id="RQH48218.1"/>
    </source>
</evidence>
<dbReference type="EMBL" id="RCBY01000032">
    <property type="protein sequence ID" value="RQH48218.1"/>
    <property type="molecule type" value="Genomic_DNA"/>
</dbReference>
<dbReference type="Proteomes" id="UP000269154">
    <property type="component" value="Unassembled WGS sequence"/>
</dbReference>
<evidence type="ECO:0000256" key="1">
    <source>
        <dbReference type="ARBA" id="ARBA00022737"/>
    </source>
</evidence>
<evidence type="ECO:0000313" key="5">
    <source>
        <dbReference type="Proteomes" id="UP000269154"/>
    </source>
</evidence>
<dbReference type="InterPro" id="IPR019734">
    <property type="entry name" value="TPR_rpt"/>
</dbReference>
<reference evidence="4 5" key="1">
    <citation type="journal article" date="2018" name="ACS Chem. Biol.">
        <title>Ketoreductase domain dysfunction expands chemodiversity: malyngamide biosynthesis in the cyanobacterium Okeania hirsuta.</title>
        <authorList>
            <person name="Moss N.A."/>
            <person name="Leao T."/>
            <person name="Rankin M."/>
            <person name="McCullough T.M."/>
            <person name="Qu P."/>
            <person name="Korobeynikov A."/>
            <person name="Smith J.L."/>
            <person name="Gerwick L."/>
            <person name="Gerwick W.H."/>
        </authorList>
    </citation>
    <scope>NUCLEOTIDE SEQUENCE [LARGE SCALE GENOMIC DNA]</scope>
    <source>
        <strain evidence="4 5">PAB10Feb10-1</strain>
    </source>
</reference>
<dbReference type="Pfam" id="PF13181">
    <property type="entry name" value="TPR_8"/>
    <property type="match status" value="4"/>
</dbReference>
<dbReference type="AlphaFoldDB" id="A0A3N6P1T8"/>
<proteinExistence type="predicted"/>
<dbReference type="SMART" id="SM00028">
    <property type="entry name" value="TPR"/>
    <property type="match status" value="10"/>
</dbReference>
<keyword evidence="2 3" id="KW-0802">TPR repeat</keyword>
<dbReference type="PANTHER" id="PTHR12558">
    <property type="entry name" value="CELL DIVISION CYCLE 16,23,27"/>
    <property type="match status" value="1"/>
</dbReference>
<protein>
    <submittedName>
        <fullName evidence="4">Tetratricopeptide repeat protein</fullName>
    </submittedName>
</protein>
<gene>
    <name evidence="4" type="ORF">D5R40_08195</name>
</gene>
<organism evidence="4 5">
    <name type="scientific">Okeania hirsuta</name>
    <dbReference type="NCBI Taxonomy" id="1458930"/>
    <lineage>
        <taxon>Bacteria</taxon>
        <taxon>Bacillati</taxon>
        <taxon>Cyanobacteriota</taxon>
        <taxon>Cyanophyceae</taxon>
        <taxon>Oscillatoriophycideae</taxon>
        <taxon>Oscillatoriales</taxon>
        <taxon>Microcoleaceae</taxon>
        <taxon>Okeania</taxon>
    </lineage>
</organism>
<dbReference type="GO" id="GO:0016020">
    <property type="term" value="C:membrane"/>
    <property type="evidence" value="ECO:0007669"/>
    <property type="project" value="InterPro"/>
</dbReference>
<dbReference type="PROSITE" id="PS50005">
    <property type="entry name" value="TPR"/>
    <property type="match status" value="6"/>
</dbReference>
<dbReference type="Pfam" id="PF13424">
    <property type="entry name" value="TPR_12"/>
    <property type="match status" value="1"/>
</dbReference>
<dbReference type="Pfam" id="PF07719">
    <property type="entry name" value="TPR_2"/>
    <property type="match status" value="1"/>
</dbReference>
<keyword evidence="5" id="KW-1185">Reference proteome</keyword>
<dbReference type="GO" id="GO:0008146">
    <property type="term" value="F:sulfotransferase activity"/>
    <property type="evidence" value="ECO:0007669"/>
    <property type="project" value="InterPro"/>
</dbReference>
<dbReference type="SUPFAM" id="SSF48452">
    <property type="entry name" value="TPR-like"/>
    <property type="match status" value="3"/>
</dbReference>
<keyword evidence="1" id="KW-0677">Repeat</keyword>
<dbReference type="InterPro" id="IPR013105">
    <property type="entry name" value="TPR_2"/>
</dbReference>
<feature type="repeat" description="TPR" evidence="3">
    <location>
        <begin position="7"/>
        <end position="40"/>
    </location>
</feature>
<accession>A0A3N6P1T8</accession>
<evidence type="ECO:0000256" key="2">
    <source>
        <dbReference type="ARBA" id="ARBA00022803"/>
    </source>
</evidence>